<evidence type="ECO:0000256" key="4">
    <source>
        <dbReference type="ARBA" id="ARBA00022989"/>
    </source>
</evidence>
<dbReference type="EMBL" id="CAIIXF020000007">
    <property type="protein sequence ID" value="CAH1790139.1"/>
    <property type="molecule type" value="Genomic_DNA"/>
</dbReference>
<dbReference type="Pfam" id="PF09335">
    <property type="entry name" value="VTT_dom"/>
    <property type="match status" value="1"/>
</dbReference>
<keyword evidence="3" id="KW-0732">Signal</keyword>
<comment type="caution">
    <text evidence="7">The sequence shown here is derived from an EMBL/GenBank/DDBJ whole genome shotgun (WGS) entry which is preliminary data.</text>
</comment>
<evidence type="ECO:0000313" key="8">
    <source>
        <dbReference type="Proteomes" id="UP000749559"/>
    </source>
</evidence>
<dbReference type="PANTHER" id="PTHR43220">
    <property type="match status" value="1"/>
</dbReference>
<evidence type="ECO:0000256" key="1">
    <source>
        <dbReference type="ARBA" id="ARBA00004141"/>
    </source>
</evidence>
<dbReference type="GO" id="GO:0016020">
    <property type="term" value="C:membrane"/>
    <property type="evidence" value="ECO:0007669"/>
    <property type="project" value="UniProtKB-SubCell"/>
</dbReference>
<keyword evidence="2" id="KW-0812">Transmembrane</keyword>
<reference evidence="7" key="1">
    <citation type="submission" date="2022-03" db="EMBL/GenBank/DDBJ databases">
        <authorList>
            <person name="Martin C."/>
        </authorList>
    </citation>
    <scope>NUCLEOTIDE SEQUENCE</scope>
</reference>
<accession>A0A8J1TTE5</accession>
<evidence type="ECO:0000256" key="2">
    <source>
        <dbReference type="ARBA" id="ARBA00022692"/>
    </source>
</evidence>
<dbReference type="InterPro" id="IPR045014">
    <property type="entry name" value="TM41A/B"/>
</dbReference>
<dbReference type="AlphaFoldDB" id="A0A8J1TTE5"/>
<evidence type="ECO:0000256" key="5">
    <source>
        <dbReference type="ARBA" id="ARBA00023136"/>
    </source>
</evidence>
<keyword evidence="8" id="KW-1185">Reference proteome</keyword>
<evidence type="ECO:0000313" key="7">
    <source>
        <dbReference type="EMBL" id="CAH1790139.1"/>
    </source>
</evidence>
<keyword evidence="4" id="KW-1133">Transmembrane helix</keyword>
<protein>
    <submittedName>
        <fullName evidence="7">Uncharacterized protein</fullName>
    </submittedName>
</protein>
<sequence>MASIAWIPAIFALATFYLYWLSTHLPDLTGNNKNFSLKFPSTLDDLQELSSVLGEYKVEHYNLVFLLFFSAYLYKQTFAIPGSVFLNLLAGALFGVWKGFPICCFLTALGATCCYLLSKYCGKAHIERHFTEKLKILQCRIEENSDSLIFFLLFVRLFPMSPNWMLNIASPILNIPVHLFFISVFIGLMPYNYICVQTGSMLSEITSVNDIFTTTRMIQLICIAMVALVPGYIIRKYHRSKEDLGTLNSDNIGPLEKSLRNGVVKTE</sequence>
<comment type="subcellular location">
    <subcellularLocation>
        <location evidence="1">Membrane</location>
        <topology evidence="1">Multi-pass membrane protein</topology>
    </subcellularLocation>
</comment>
<dbReference type="OrthoDB" id="3364966at2759"/>
<dbReference type="Proteomes" id="UP000749559">
    <property type="component" value="Unassembled WGS sequence"/>
</dbReference>
<proteinExistence type="inferred from homology"/>
<gene>
    <name evidence="7" type="ORF">OFUS_LOCUS15389</name>
</gene>
<dbReference type="PANTHER" id="PTHR43220:SF21">
    <property type="entry name" value="TRANSMEMBRANE PROTEIN 41A"/>
    <property type="match status" value="1"/>
</dbReference>
<name>A0A8J1TTE5_OWEFU</name>
<organism evidence="7 8">
    <name type="scientific">Owenia fusiformis</name>
    <name type="common">Polychaete worm</name>
    <dbReference type="NCBI Taxonomy" id="6347"/>
    <lineage>
        <taxon>Eukaryota</taxon>
        <taxon>Metazoa</taxon>
        <taxon>Spiralia</taxon>
        <taxon>Lophotrochozoa</taxon>
        <taxon>Annelida</taxon>
        <taxon>Polychaeta</taxon>
        <taxon>Sedentaria</taxon>
        <taxon>Canalipalpata</taxon>
        <taxon>Sabellida</taxon>
        <taxon>Oweniida</taxon>
        <taxon>Oweniidae</taxon>
        <taxon>Owenia</taxon>
    </lineage>
</organism>
<keyword evidence="5" id="KW-0472">Membrane</keyword>
<evidence type="ECO:0000256" key="3">
    <source>
        <dbReference type="ARBA" id="ARBA00022729"/>
    </source>
</evidence>
<dbReference type="InterPro" id="IPR032816">
    <property type="entry name" value="VTT_dom"/>
</dbReference>
<evidence type="ECO:0000256" key="6">
    <source>
        <dbReference type="ARBA" id="ARBA00025797"/>
    </source>
</evidence>
<comment type="similarity">
    <text evidence="6">Belongs to the TMEM41 family.</text>
</comment>